<keyword evidence="3" id="KW-0720">Serine protease</keyword>
<dbReference type="AlphaFoldDB" id="A0A1T5JBZ6"/>
<dbReference type="GO" id="GO:0009368">
    <property type="term" value="C:endopeptidase Clp complex"/>
    <property type="evidence" value="ECO:0007669"/>
    <property type="project" value="TreeGrafter"/>
</dbReference>
<dbReference type="PANTHER" id="PTHR10381">
    <property type="entry name" value="ATP-DEPENDENT CLP PROTEASE PROTEOLYTIC SUBUNIT"/>
    <property type="match status" value="1"/>
</dbReference>
<dbReference type="NCBIfam" id="NF045542">
    <property type="entry name" value="Clp_rel_HeadMat"/>
    <property type="match status" value="1"/>
</dbReference>
<dbReference type="EMBL" id="FUZV01000001">
    <property type="protein sequence ID" value="SKC48970.1"/>
    <property type="molecule type" value="Genomic_DNA"/>
</dbReference>
<protein>
    <submittedName>
        <fullName evidence="5">ATP-dependent protease ClpP, protease subunit</fullName>
    </submittedName>
</protein>
<dbReference type="GO" id="GO:0004176">
    <property type="term" value="F:ATP-dependent peptidase activity"/>
    <property type="evidence" value="ECO:0007669"/>
    <property type="project" value="TreeGrafter"/>
</dbReference>
<name>A0A1T5JBZ6_9GAMM</name>
<dbReference type="CDD" id="cd07016">
    <property type="entry name" value="S14_ClpP_1"/>
    <property type="match status" value="1"/>
</dbReference>
<feature type="region of interest" description="Disordered" evidence="4">
    <location>
        <begin position="213"/>
        <end position="259"/>
    </location>
</feature>
<dbReference type="SUPFAM" id="SSF52096">
    <property type="entry name" value="ClpP/crotonase"/>
    <property type="match status" value="1"/>
</dbReference>
<dbReference type="Gene3D" id="3.90.226.10">
    <property type="entry name" value="2-enoyl-CoA Hydratase, Chain A, domain 1"/>
    <property type="match status" value="1"/>
</dbReference>
<dbReference type="PANTHER" id="PTHR10381:SF70">
    <property type="entry name" value="ATP-DEPENDENT CLP PROTEASE PROTEOLYTIC SUBUNIT"/>
    <property type="match status" value="1"/>
</dbReference>
<keyword evidence="1 5" id="KW-0645">Protease</keyword>
<evidence type="ECO:0000256" key="2">
    <source>
        <dbReference type="ARBA" id="ARBA00022801"/>
    </source>
</evidence>
<dbReference type="InterPro" id="IPR023562">
    <property type="entry name" value="ClpP/TepA"/>
</dbReference>
<dbReference type="RefSeq" id="WP_079723070.1">
    <property type="nucleotide sequence ID" value="NZ_BMCL01000003.1"/>
</dbReference>
<dbReference type="Proteomes" id="UP000190341">
    <property type="component" value="Unassembled WGS sequence"/>
</dbReference>
<sequence>MNRNHTRLLALQAANREAPRAYRIEAAADEATIYLYDVIGYDWWTDGGITAMQFAADLNSVRHVSTLHLRFNSPGGDVFEGRAICAALDAHPARKIGHVDGWAVSAASFILMHCDEIEITEGAMVMIHNGWTCACGDTRVMSQTAALLAKIDNAIADDYLRRIEDREQIVAWMNAETWFSAAEAVEHGFADRIAGKDGETARASWNLTAYANAPKATVSTPPAPEPAPAPPEPTDQNNGEQAERAHNVRRAAIPEPLPA</sequence>
<dbReference type="InterPro" id="IPR029045">
    <property type="entry name" value="ClpP/crotonase-like_dom_sf"/>
</dbReference>
<dbReference type="GO" id="GO:0051117">
    <property type="term" value="F:ATPase binding"/>
    <property type="evidence" value="ECO:0007669"/>
    <property type="project" value="TreeGrafter"/>
</dbReference>
<reference evidence="5 6" key="1">
    <citation type="submission" date="2017-02" db="EMBL/GenBank/DDBJ databases">
        <authorList>
            <person name="Peterson S.W."/>
        </authorList>
    </citation>
    <scope>NUCLEOTIDE SEQUENCE [LARGE SCALE GENOMIC DNA]</scope>
    <source>
        <strain evidence="5 6">P15</strain>
    </source>
</reference>
<dbReference type="GO" id="GO:0004252">
    <property type="term" value="F:serine-type endopeptidase activity"/>
    <property type="evidence" value="ECO:0007669"/>
    <property type="project" value="TreeGrafter"/>
</dbReference>
<evidence type="ECO:0000256" key="1">
    <source>
        <dbReference type="ARBA" id="ARBA00022670"/>
    </source>
</evidence>
<feature type="compositionally biased region" description="Pro residues" evidence="4">
    <location>
        <begin position="221"/>
        <end position="233"/>
    </location>
</feature>
<keyword evidence="6" id="KW-1185">Reference proteome</keyword>
<evidence type="ECO:0000256" key="4">
    <source>
        <dbReference type="SAM" id="MobiDB-lite"/>
    </source>
</evidence>
<dbReference type="STRING" id="428993.SAMN06296058_0691"/>
<proteinExistence type="predicted"/>
<keyword evidence="2" id="KW-0378">Hydrolase</keyword>
<dbReference type="Pfam" id="PF00574">
    <property type="entry name" value="CLP_protease"/>
    <property type="match status" value="1"/>
</dbReference>
<accession>A0A1T5JBZ6</accession>
<gene>
    <name evidence="5" type="ORF">SAMN06296058_0691</name>
</gene>
<evidence type="ECO:0000313" key="5">
    <source>
        <dbReference type="EMBL" id="SKC48970.1"/>
    </source>
</evidence>
<evidence type="ECO:0000313" key="6">
    <source>
        <dbReference type="Proteomes" id="UP000190341"/>
    </source>
</evidence>
<dbReference type="GO" id="GO:0006515">
    <property type="term" value="P:protein quality control for misfolded or incompletely synthesized proteins"/>
    <property type="evidence" value="ECO:0007669"/>
    <property type="project" value="TreeGrafter"/>
</dbReference>
<dbReference type="OrthoDB" id="9806592at2"/>
<organism evidence="5 6">
    <name type="scientific">Pseudoxanthomonas indica</name>
    <dbReference type="NCBI Taxonomy" id="428993"/>
    <lineage>
        <taxon>Bacteria</taxon>
        <taxon>Pseudomonadati</taxon>
        <taxon>Pseudomonadota</taxon>
        <taxon>Gammaproteobacteria</taxon>
        <taxon>Lysobacterales</taxon>
        <taxon>Lysobacteraceae</taxon>
        <taxon>Pseudoxanthomonas</taxon>
    </lineage>
</organism>
<evidence type="ECO:0000256" key="3">
    <source>
        <dbReference type="ARBA" id="ARBA00022825"/>
    </source>
</evidence>